<protein>
    <submittedName>
        <fullName evidence="1">Uncharacterized protein</fullName>
    </submittedName>
</protein>
<keyword evidence="2" id="KW-1185">Reference proteome</keyword>
<proteinExistence type="predicted"/>
<accession>A0A7J6XDE8</accession>
<dbReference type="AlphaFoldDB" id="A0A7J6XDE8"/>
<reference evidence="1 2" key="1">
    <citation type="submission" date="2020-06" db="EMBL/GenBank/DDBJ databases">
        <title>Transcriptomic and genomic resources for Thalictrum thalictroides and T. hernandezii: Facilitating candidate gene discovery in an emerging model plant lineage.</title>
        <authorList>
            <person name="Arias T."/>
            <person name="Riano-Pachon D.M."/>
            <person name="Di Stilio V.S."/>
        </authorList>
    </citation>
    <scope>NUCLEOTIDE SEQUENCE [LARGE SCALE GENOMIC DNA]</scope>
    <source>
        <strain evidence="2">cv. WT478/WT964</strain>
        <tissue evidence="1">Leaves</tissue>
    </source>
</reference>
<organism evidence="1 2">
    <name type="scientific">Thalictrum thalictroides</name>
    <name type="common">Rue-anemone</name>
    <name type="synonym">Anemone thalictroides</name>
    <dbReference type="NCBI Taxonomy" id="46969"/>
    <lineage>
        <taxon>Eukaryota</taxon>
        <taxon>Viridiplantae</taxon>
        <taxon>Streptophyta</taxon>
        <taxon>Embryophyta</taxon>
        <taxon>Tracheophyta</taxon>
        <taxon>Spermatophyta</taxon>
        <taxon>Magnoliopsida</taxon>
        <taxon>Ranunculales</taxon>
        <taxon>Ranunculaceae</taxon>
        <taxon>Thalictroideae</taxon>
        <taxon>Thalictrum</taxon>
    </lineage>
</organism>
<sequence>MNHILTVRVSAARTSRNKRDVTSFNGIINRDCSMEKLPDEKGNPSWNERLPDLAEMGCL</sequence>
<evidence type="ECO:0000313" key="2">
    <source>
        <dbReference type="Proteomes" id="UP000554482"/>
    </source>
</evidence>
<dbReference type="Proteomes" id="UP000554482">
    <property type="component" value="Unassembled WGS sequence"/>
</dbReference>
<gene>
    <name evidence="1" type="ORF">FRX31_003518</name>
</gene>
<feature type="non-terminal residue" evidence="1">
    <location>
        <position position="59"/>
    </location>
</feature>
<name>A0A7J6XDE8_THATH</name>
<comment type="caution">
    <text evidence="1">The sequence shown here is derived from an EMBL/GenBank/DDBJ whole genome shotgun (WGS) entry which is preliminary data.</text>
</comment>
<dbReference type="EMBL" id="JABWDY010002103">
    <property type="protein sequence ID" value="KAF5206895.1"/>
    <property type="molecule type" value="Genomic_DNA"/>
</dbReference>
<evidence type="ECO:0000313" key="1">
    <source>
        <dbReference type="EMBL" id="KAF5206895.1"/>
    </source>
</evidence>